<evidence type="ECO:0000256" key="6">
    <source>
        <dbReference type="ARBA" id="ARBA00023242"/>
    </source>
</evidence>
<dbReference type="Gene3D" id="1.10.8.60">
    <property type="match status" value="1"/>
</dbReference>
<accession>A0A1J4MN12</accession>
<comment type="subcellular location">
    <subcellularLocation>
        <location evidence="1">Nucleus</location>
    </subcellularLocation>
</comment>
<comment type="similarity">
    <text evidence="2">Belongs to the rad17/RAD24 family.</text>
</comment>
<dbReference type="GO" id="GO:0005634">
    <property type="term" value="C:nucleus"/>
    <property type="evidence" value="ECO:0007669"/>
    <property type="project" value="UniProtKB-SubCell"/>
</dbReference>
<evidence type="ECO:0000256" key="1">
    <source>
        <dbReference type="ARBA" id="ARBA00004123"/>
    </source>
</evidence>
<evidence type="ECO:0000256" key="7">
    <source>
        <dbReference type="ARBA" id="ARBA00023306"/>
    </source>
</evidence>
<evidence type="ECO:0000313" key="8">
    <source>
        <dbReference type="EMBL" id="OII75650.1"/>
    </source>
</evidence>
<dbReference type="GO" id="GO:0003689">
    <property type="term" value="F:DNA clamp loader activity"/>
    <property type="evidence" value="ECO:0007669"/>
    <property type="project" value="TreeGrafter"/>
</dbReference>
<reference evidence="8 9" key="1">
    <citation type="submission" date="2016-10" db="EMBL/GenBank/DDBJ databases">
        <title>Reductive evolution of mitochondrial metabolism and differential evolution of invasion-related proteins in Cryptosporidium.</title>
        <authorList>
            <person name="Liu S."/>
            <person name="Roellig D.M."/>
            <person name="Guo Y."/>
            <person name="Li N."/>
            <person name="Frace M.A."/>
            <person name="Tang K."/>
            <person name="Zhang L."/>
            <person name="Feng Y."/>
            <person name="Xiao L."/>
        </authorList>
    </citation>
    <scope>NUCLEOTIDE SEQUENCE [LARGE SCALE GENOMIC DNA]</scope>
    <source>
        <strain evidence="8">30847</strain>
    </source>
</reference>
<dbReference type="Proteomes" id="UP000186804">
    <property type="component" value="Unassembled WGS sequence"/>
</dbReference>
<evidence type="ECO:0008006" key="10">
    <source>
        <dbReference type="Google" id="ProtNLM"/>
    </source>
</evidence>
<dbReference type="VEuPathDB" id="CryptoDB:cand_030800"/>
<dbReference type="OrthoDB" id="10265971at2759"/>
<dbReference type="AlphaFoldDB" id="A0A1J4MN12"/>
<organism evidence="8 9">
    <name type="scientific">Cryptosporidium andersoni</name>
    <dbReference type="NCBI Taxonomy" id="117008"/>
    <lineage>
        <taxon>Eukaryota</taxon>
        <taxon>Sar</taxon>
        <taxon>Alveolata</taxon>
        <taxon>Apicomplexa</taxon>
        <taxon>Conoidasida</taxon>
        <taxon>Coccidia</taxon>
        <taxon>Eucoccidiorida</taxon>
        <taxon>Eimeriorina</taxon>
        <taxon>Cryptosporidiidae</taxon>
        <taxon>Cryptosporidium</taxon>
    </lineage>
</organism>
<protein>
    <recommendedName>
        <fullName evidence="10">Rad17 cell cycle checkpoint protein</fullName>
    </recommendedName>
</protein>
<dbReference type="CDD" id="cd18140">
    <property type="entry name" value="HLD_clamp_RFC"/>
    <property type="match status" value="1"/>
</dbReference>
<proteinExistence type="inferred from homology"/>
<gene>
    <name evidence="8" type="ORF">cand_030800</name>
</gene>
<evidence type="ECO:0000313" key="9">
    <source>
        <dbReference type="Proteomes" id="UP000186804"/>
    </source>
</evidence>
<name>A0A1J4MN12_9CRYT</name>
<dbReference type="GO" id="GO:0003682">
    <property type="term" value="F:chromatin binding"/>
    <property type="evidence" value="ECO:0007669"/>
    <property type="project" value="TreeGrafter"/>
</dbReference>
<dbReference type="RefSeq" id="XP_067067496.1">
    <property type="nucleotide sequence ID" value="XM_067213306.1"/>
</dbReference>
<dbReference type="InterPro" id="IPR047854">
    <property type="entry name" value="RFC_lid"/>
</dbReference>
<evidence type="ECO:0000256" key="2">
    <source>
        <dbReference type="ARBA" id="ARBA00006168"/>
    </source>
</evidence>
<keyword evidence="6" id="KW-0539">Nucleus</keyword>
<dbReference type="GO" id="GO:0006281">
    <property type="term" value="P:DNA repair"/>
    <property type="evidence" value="ECO:0007669"/>
    <property type="project" value="InterPro"/>
</dbReference>
<evidence type="ECO:0000256" key="3">
    <source>
        <dbReference type="ARBA" id="ARBA00022741"/>
    </source>
</evidence>
<dbReference type="InterPro" id="IPR004582">
    <property type="entry name" value="Checkpoint_prot_Rad17_Rad24"/>
</dbReference>
<dbReference type="SUPFAM" id="SSF52540">
    <property type="entry name" value="P-loop containing nucleoside triphosphate hydrolases"/>
    <property type="match status" value="1"/>
</dbReference>
<evidence type="ECO:0000256" key="5">
    <source>
        <dbReference type="ARBA" id="ARBA00022840"/>
    </source>
</evidence>
<dbReference type="GeneID" id="92367264"/>
<dbReference type="Gene3D" id="3.40.50.300">
    <property type="entry name" value="P-loop containing nucleotide triphosphate hydrolases"/>
    <property type="match status" value="1"/>
</dbReference>
<dbReference type="GO" id="GO:0005524">
    <property type="term" value="F:ATP binding"/>
    <property type="evidence" value="ECO:0007669"/>
    <property type="project" value="UniProtKB-KW"/>
</dbReference>
<keyword evidence="4" id="KW-0227">DNA damage</keyword>
<keyword evidence="5" id="KW-0067">ATP-binding</keyword>
<dbReference type="InterPro" id="IPR027417">
    <property type="entry name" value="P-loop_NTPase"/>
</dbReference>
<keyword evidence="9" id="KW-1185">Reference proteome</keyword>
<dbReference type="PANTHER" id="PTHR12172">
    <property type="entry name" value="CELL CYCLE CHECKPOINT PROTEIN RAD17"/>
    <property type="match status" value="1"/>
</dbReference>
<dbReference type="PANTHER" id="PTHR12172:SF0">
    <property type="entry name" value="CELL CYCLE CHECKPOINT PROTEIN RAD17"/>
    <property type="match status" value="1"/>
</dbReference>
<dbReference type="Pfam" id="PF03215">
    <property type="entry name" value="Rad17"/>
    <property type="match status" value="1"/>
</dbReference>
<comment type="caution">
    <text evidence="8">The sequence shown here is derived from an EMBL/GenBank/DDBJ whole genome shotgun (WGS) entry which is preliminary data.</text>
</comment>
<keyword evidence="3" id="KW-0547">Nucleotide-binding</keyword>
<sequence>MSCLWTQLYEPKSIYNLDVNHLKISQLQSFLRNVISDRTKPLDYLSTCPILILSGPCGSGKTSMLRVLCQSEQIDIVEWETSCGVSEGLGISFYRFIVNSIFYKPAKMETPKPRIILIKELPYTLVKYNSPICSEIKYLLTKNHMSGCSLVPIIFIINESKQDRNFLRCILPENRILTTRGNNLCRKNIETIKLNPFTQSAIKKRLYNILKQEGINCTDRETSIVNSIAISANGDMSHAINQLQFCISYDTFLNPTTNLNINEIRCKSSGNINNLKYKKYTNLYSETNMWSIISDTREHVGNIFSVIGKILYNKRESVSTIYDREFEDYSFEFGEPRKKRSRLKRLDETTNNENLENNSKFLNKNIYLLNKGFLRHDLFLNRIRSSNMKRDLAFDPESIISSTDMDDETLGLLLHENYIHFIGKEDDLALCTDIFSFVDSIFSNRNFDSEFLSSVCISRGILLYNTEPLNPCSRQESRNFDNNIYKKSKRSQMGFINKSYEENTMNTSSRWTPKGSQLKTLFNELKLLKDEISSSCANILKNKWGILFKMSFTLNFSRSLLVELFPYIHIILKFTSGNYPGIINWINESLLNCVYKCNKYEKYVLDNNLDPRGYNPLYNYNTNYNYSIDMDSTSKDVLTDEQLVSILETYDIGLIPTTECLSNSYIKSGFNSIIQNIESEDEIQD</sequence>
<dbReference type="GO" id="GO:0000077">
    <property type="term" value="P:DNA damage checkpoint signaling"/>
    <property type="evidence" value="ECO:0007669"/>
    <property type="project" value="TreeGrafter"/>
</dbReference>
<keyword evidence="7" id="KW-0131">Cell cycle</keyword>
<dbReference type="GO" id="GO:0033314">
    <property type="term" value="P:mitotic DNA replication checkpoint signaling"/>
    <property type="evidence" value="ECO:0007669"/>
    <property type="project" value="TreeGrafter"/>
</dbReference>
<evidence type="ECO:0000256" key="4">
    <source>
        <dbReference type="ARBA" id="ARBA00022763"/>
    </source>
</evidence>
<dbReference type="EMBL" id="LRBS01000086">
    <property type="protein sequence ID" value="OII75650.1"/>
    <property type="molecule type" value="Genomic_DNA"/>
</dbReference>